<feature type="domain" description="TypA/BipA C-terminal" evidence="2">
    <location>
        <begin position="7"/>
        <end position="115"/>
    </location>
</feature>
<dbReference type="Gene3D" id="2.40.50.250">
    <property type="entry name" value="bipa protein"/>
    <property type="match status" value="1"/>
</dbReference>
<dbReference type="InterPro" id="IPR042116">
    <property type="entry name" value="TypA/BipA_C"/>
</dbReference>
<evidence type="ECO:0000313" key="3">
    <source>
        <dbReference type="EMBL" id="CAD8415405.1"/>
    </source>
</evidence>
<dbReference type="AlphaFoldDB" id="A0A7S0C843"/>
<dbReference type="Gene3D" id="3.30.70.870">
    <property type="entry name" value="Elongation Factor G (Translational Gtpase), domain 3"/>
    <property type="match status" value="1"/>
</dbReference>
<proteinExistence type="predicted"/>
<organism evidence="3">
    <name type="scientific">Proboscia inermis</name>
    <dbReference type="NCBI Taxonomy" id="420281"/>
    <lineage>
        <taxon>Eukaryota</taxon>
        <taxon>Sar</taxon>
        <taxon>Stramenopiles</taxon>
        <taxon>Ochrophyta</taxon>
        <taxon>Bacillariophyta</taxon>
        <taxon>Coscinodiscophyceae</taxon>
        <taxon>Rhizosoleniophycidae</taxon>
        <taxon>Rhizosoleniales</taxon>
        <taxon>Rhizosoleniaceae</taxon>
        <taxon>Proboscia</taxon>
    </lineage>
</organism>
<reference evidence="3" key="1">
    <citation type="submission" date="2021-01" db="EMBL/GenBank/DDBJ databases">
        <authorList>
            <person name="Corre E."/>
            <person name="Pelletier E."/>
            <person name="Niang G."/>
            <person name="Scheremetjew M."/>
            <person name="Finn R."/>
            <person name="Kale V."/>
            <person name="Holt S."/>
            <person name="Cochrane G."/>
            <person name="Meng A."/>
            <person name="Brown T."/>
            <person name="Cohen L."/>
        </authorList>
    </citation>
    <scope>NUCLEOTIDE SEQUENCE</scope>
    <source>
        <strain evidence="3">CCAP1064/1</strain>
    </source>
</reference>
<protein>
    <recommendedName>
        <fullName evidence="2">TypA/BipA C-terminal domain-containing protein</fullName>
    </recommendedName>
</protein>
<feature type="region of interest" description="Disordered" evidence="1">
    <location>
        <begin position="57"/>
        <end position="77"/>
    </location>
</feature>
<evidence type="ECO:0000256" key="1">
    <source>
        <dbReference type="SAM" id="MobiDB-lite"/>
    </source>
</evidence>
<dbReference type="FunFam" id="2.40.50.250:FF:000001">
    <property type="entry name" value="GTP-binding protein TypA"/>
    <property type="match status" value="1"/>
</dbReference>
<evidence type="ECO:0000259" key="2">
    <source>
        <dbReference type="Pfam" id="PF21018"/>
    </source>
</evidence>
<dbReference type="InterPro" id="IPR048876">
    <property type="entry name" value="BipA_C"/>
</dbReference>
<dbReference type="Pfam" id="PF21018">
    <property type="entry name" value="BipA_C"/>
    <property type="match status" value="1"/>
</dbReference>
<sequence>MGVAGDKGKLVSNASGKATLFALTSMAERGQLFVSPGDEVYPGMVVGEASRAGDMEVNPVKAKASSNMRTQAKDEKLYVPPARKMTVEELIAYMNEDEKIEVTPVSIRLRKAELDSGIRSRLARGKKSKIKAAREKKG</sequence>
<dbReference type="EMBL" id="HBEL01024752">
    <property type="protein sequence ID" value="CAD8415405.1"/>
    <property type="molecule type" value="Transcribed_RNA"/>
</dbReference>
<gene>
    <name evidence="3" type="ORF">PINE0816_LOCUS11540</name>
</gene>
<accession>A0A7S0C843</accession>
<name>A0A7S0C843_9STRA</name>